<evidence type="ECO:0000313" key="1">
    <source>
        <dbReference type="EMBL" id="SVD79580.1"/>
    </source>
</evidence>
<proteinExistence type="predicted"/>
<gene>
    <name evidence="1" type="ORF">METZ01_LOCUS432434</name>
</gene>
<name>A0A382Y8Y7_9ZZZZ</name>
<sequence length="265" mass="28816">RSPDDQYDVLPFFGVRNPAFGGQGNVLSLHPGVPSADGQGNTTIERALPSSQQIVDNFPNSNKSTFYFKFALPLVAGAPAESNTTWGLVHEAARNAETGKHAYGSYSVLGRIMQDGGIDIRDEGTYTDLTTAALNTETWYETWFVVDHTANTFTQYIKGGTDYPTQTQLPKDAVVTAGYRNKTFDALESMLFVTSTGSPTGRAGKDPVYLDDFHIDVSAENLTSPAAPAGWAKIDDMESYTVDTELDTNVDPTIGTGVWNFYRSP</sequence>
<protein>
    <submittedName>
        <fullName evidence="1">Uncharacterized protein</fullName>
    </submittedName>
</protein>
<accession>A0A382Y8Y7</accession>
<organism evidence="1">
    <name type="scientific">marine metagenome</name>
    <dbReference type="NCBI Taxonomy" id="408172"/>
    <lineage>
        <taxon>unclassified sequences</taxon>
        <taxon>metagenomes</taxon>
        <taxon>ecological metagenomes</taxon>
    </lineage>
</organism>
<dbReference type="AlphaFoldDB" id="A0A382Y8Y7"/>
<dbReference type="EMBL" id="UINC01173791">
    <property type="protein sequence ID" value="SVD79580.1"/>
    <property type="molecule type" value="Genomic_DNA"/>
</dbReference>
<feature type="non-terminal residue" evidence="1">
    <location>
        <position position="265"/>
    </location>
</feature>
<reference evidence="1" key="1">
    <citation type="submission" date="2018-05" db="EMBL/GenBank/DDBJ databases">
        <authorList>
            <person name="Lanie J.A."/>
            <person name="Ng W.-L."/>
            <person name="Kazmierczak K.M."/>
            <person name="Andrzejewski T.M."/>
            <person name="Davidsen T.M."/>
            <person name="Wayne K.J."/>
            <person name="Tettelin H."/>
            <person name="Glass J.I."/>
            <person name="Rusch D."/>
            <person name="Podicherti R."/>
            <person name="Tsui H.-C.T."/>
            <person name="Winkler M.E."/>
        </authorList>
    </citation>
    <scope>NUCLEOTIDE SEQUENCE</scope>
</reference>
<feature type="non-terminal residue" evidence="1">
    <location>
        <position position="1"/>
    </location>
</feature>